<feature type="transmembrane region" description="Helical" evidence="1">
    <location>
        <begin position="102"/>
        <end position="121"/>
    </location>
</feature>
<evidence type="ECO:0008006" key="4">
    <source>
        <dbReference type="Google" id="ProtNLM"/>
    </source>
</evidence>
<protein>
    <recommendedName>
        <fullName evidence="4">G-protein coupled receptors family 1 profile domain-containing protein</fullName>
    </recommendedName>
</protein>
<proteinExistence type="predicted"/>
<evidence type="ECO:0000256" key="1">
    <source>
        <dbReference type="SAM" id="Phobius"/>
    </source>
</evidence>
<gene>
    <name evidence="2" type="ORF">VCS650_LOCUS17329</name>
</gene>
<feature type="transmembrane region" description="Helical" evidence="1">
    <location>
        <begin position="313"/>
        <end position="330"/>
    </location>
</feature>
<accession>A0A814K9L5</accession>
<dbReference type="AlphaFoldDB" id="A0A814K9L5"/>
<keyword evidence="1" id="KW-0812">Transmembrane</keyword>
<feature type="transmembrane region" description="Helical" evidence="1">
    <location>
        <begin position="35"/>
        <end position="54"/>
    </location>
</feature>
<evidence type="ECO:0000313" key="2">
    <source>
        <dbReference type="EMBL" id="CAF1049634.1"/>
    </source>
</evidence>
<feature type="transmembrane region" description="Helical" evidence="1">
    <location>
        <begin position="262"/>
        <end position="282"/>
    </location>
</feature>
<organism evidence="2 3">
    <name type="scientific">Adineta steineri</name>
    <dbReference type="NCBI Taxonomy" id="433720"/>
    <lineage>
        <taxon>Eukaryota</taxon>
        <taxon>Metazoa</taxon>
        <taxon>Spiralia</taxon>
        <taxon>Gnathifera</taxon>
        <taxon>Rotifera</taxon>
        <taxon>Eurotatoria</taxon>
        <taxon>Bdelloidea</taxon>
        <taxon>Adinetida</taxon>
        <taxon>Adinetidae</taxon>
        <taxon>Adineta</taxon>
    </lineage>
</organism>
<feature type="transmembrane region" description="Helical" evidence="1">
    <location>
        <begin position="239"/>
        <end position="256"/>
    </location>
</feature>
<feature type="transmembrane region" description="Helical" evidence="1">
    <location>
        <begin position="148"/>
        <end position="170"/>
    </location>
</feature>
<dbReference type="EMBL" id="CAJNON010000159">
    <property type="protein sequence ID" value="CAF1049634.1"/>
    <property type="molecule type" value="Genomic_DNA"/>
</dbReference>
<dbReference type="Proteomes" id="UP000663891">
    <property type="component" value="Unassembled WGS sequence"/>
</dbReference>
<dbReference type="OrthoDB" id="10028245at2759"/>
<keyword evidence="1" id="KW-0472">Membrane</keyword>
<name>A0A814K9L5_9BILA</name>
<comment type="caution">
    <text evidence="2">The sequence shown here is derived from an EMBL/GenBank/DDBJ whole genome shotgun (WGS) entry which is preliminary data.</text>
</comment>
<feature type="transmembrane region" description="Helical" evidence="1">
    <location>
        <begin position="350"/>
        <end position="370"/>
    </location>
</feature>
<feature type="transmembrane region" description="Helical" evidence="1">
    <location>
        <begin position="66"/>
        <end position="82"/>
    </location>
</feature>
<sequence>MNTSMIEFEINATCTDVLQQSRYYSLTLYLPNTEYLFIFLFQLIIGCTIVNNILTIQTCLCRSIRITNLGVYLIFLSLSNLIRCIFLETSIISDTQSLQRTILFYISAILLNLLNFLAMWYSSMIACERLFIECFNCALYATRKRACYLSFIILIFTFLTQIPTFLLYFGNFDISTIFPNLVKSVKCIEFGTVLITCLIHILSSLFVLRNISVHKVYINSGEEKYWVVWRQQMKKHMDFFIPPLCYILCIVFPNLVKSVKCIEFGTVLITCLIHILSSLFVLRNISVHKVYINSGEEKYWVVWRQQMKKHMNFFIPPLCYILCIVPWYLFKHVIYSCDRIGPAMTLRLYLILITLANIPFTMTFAIYIYPSNVYINEFKRSLIVLMTKVFRYDPQRERADSNLSNVTQIYTI</sequence>
<evidence type="ECO:0000313" key="3">
    <source>
        <dbReference type="Proteomes" id="UP000663891"/>
    </source>
</evidence>
<reference evidence="2" key="1">
    <citation type="submission" date="2021-02" db="EMBL/GenBank/DDBJ databases">
        <authorList>
            <person name="Nowell W R."/>
        </authorList>
    </citation>
    <scope>NUCLEOTIDE SEQUENCE</scope>
</reference>
<keyword evidence="1" id="KW-1133">Transmembrane helix</keyword>
<feature type="transmembrane region" description="Helical" evidence="1">
    <location>
        <begin position="190"/>
        <end position="208"/>
    </location>
</feature>